<name>A0A4U9WJ73_SERFO</name>
<sequence length="366" mass="40154">MIKLTYFAKYDNGLAPCGGAGLLGFYADNQCISHFLYSLGKYQNCETCSINDEMGSPSPARDPCHHCTWLIDVYQELNLRLMTKRLKVFVAIVAGIILLIIALWQTLPRWLPRAIAPWLPQGSQLVLQGPLRWQQGALHLDGLKFSAQDCAIANVSELQLAYQMGSWHLKGERADVDTACLSKLPASEGDSTPLALDQLQAMLPPFDLNINLLTLTPWQAYAGKLQLSSVATGQRLHYQGKNVTAEAQLDEHQQLTLSKLSITPPNSTVPVQLTGKVTIPLDMDSLPTQGALQGEIQTAYLEKPLLLDLHWQQQQGGVDPDGKGQRPTVGYAPLGINAKTDQHRKRGMALALPGATAQWWIECGVA</sequence>
<reference evidence="2" key="1">
    <citation type="submission" date="2019-05" db="EMBL/GenBank/DDBJ databases">
        <authorList>
            <consortium name="Pathogen Informatics"/>
        </authorList>
    </citation>
    <scope>NUCLEOTIDE SEQUENCE [LARGE SCALE GENOMIC DNA]</scope>
    <source>
        <strain evidence="2">NCTC12965</strain>
    </source>
</reference>
<organism evidence="2">
    <name type="scientific">Serratia fonticola</name>
    <dbReference type="NCBI Taxonomy" id="47917"/>
    <lineage>
        <taxon>Bacteria</taxon>
        <taxon>Pseudomonadati</taxon>
        <taxon>Pseudomonadota</taxon>
        <taxon>Gammaproteobacteria</taxon>
        <taxon>Enterobacterales</taxon>
        <taxon>Yersiniaceae</taxon>
        <taxon>Serratia</taxon>
    </lineage>
</organism>
<dbReference type="EMBL" id="CABEEZ010000161">
    <property type="protein sequence ID" value="VTR59505.1"/>
    <property type="molecule type" value="Genomic_DNA"/>
</dbReference>
<keyword evidence="1" id="KW-0812">Transmembrane</keyword>
<protein>
    <submittedName>
        <fullName evidence="2">Uncharacterized protein</fullName>
    </submittedName>
</protein>
<proteinExistence type="predicted"/>
<evidence type="ECO:0000256" key="1">
    <source>
        <dbReference type="SAM" id="Phobius"/>
    </source>
</evidence>
<gene>
    <name evidence="2" type="ORF">NCTC12965_08101</name>
</gene>
<keyword evidence="1" id="KW-1133">Transmembrane helix</keyword>
<keyword evidence="1" id="KW-0472">Membrane</keyword>
<feature type="transmembrane region" description="Helical" evidence="1">
    <location>
        <begin position="88"/>
        <end position="107"/>
    </location>
</feature>
<evidence type="ECO:0000313" key="2">
    <source>
        <dbReference type="EMBL" id="VTR59505.1"/>
    </source>
</evidence>
<dbReference type="AlphaFoldDB" id="A0A4U9WJ73"/>
<dbReference type="InterPro" id="IPR021730">
    <property type="entry name" value="YdbH"/>
</dbReference>
<dbReference type="Pfam" id="PF11739">
    <property type="entry name" value="YdbH-like"/>
    <property type="match status" value="1"/>
</dbReference>
<accession>A0A4U9WJ73</accession>